<dbReference type="RefSeq" id="WP_144951721.1">
    <property type="nucleotide sequence ID" value="NZ_VMQU01000090.1"/>
</dbReference>
<dbReference type="OrthoDB" id="4741892at2"/>
<protein>
    <recommendedName>
        <fullName evidence="3">Zf-HC2 domain-containing protein</fullName>
    </recommendedName>
</protein>
<comment type="caution">
    <text evidence="1">The sequence shown here is derived from an EMBL/GenBank/DDBJ whole genome shotgun (WGS) entry which is preliminary data.</text>
</comment>
<dbReference type="Proteomes" id="UP000320513">
    <property type="component" value="Unassembled WGS sequence"/>
</dbReference>
<dbReference type="AlphaFoldDB" id="A0A557XJI1"/>
<keyword evidence="2" id="KW-1185">Reference proteome</keyword>
<accession>A0A557XJI1</accession>
<name>A0A557XJI1_9MYCO</name>
<organism evidence="1 2">
    <name type="scientific">Mycobacterium helveticum</name>
    <dbReference type="NCBI Taxonomy" id="2592811"/>
    <lineage>
        <taxon>Bacteria</taxon>
        <taxon>Bacillati</taxon>
        <taxon>Actinomycetota</taxon>
        <taxon>Actinomycetes</taxon>
        <taxon>Mycobacteriales</taxon>
        <taxon>Mycobacteriaceae</taxon>
        <taxon>Mycobacterium</taxon>
    </lineage>
</organism>
<evidence type="ECO:0000313" key="2">
    <source>
        <dbReference type="Proteomes" id="UP000320513"/>
    </source>
</evidence>
<dbReference type="EMBL" id="VMQU01000090">
    <property type="protein sequence ID" value="TVS85910.1"/>
    <property type="molecule type" value="Genomic_DNA"/>
</dbReference>
<reference evidence="1 2" key="1">
    <citation type="submission" date="2019-07" db="EMBL/GenBank/DDBJ databases">
        <title>New Mycobacterium species.</title>
        <authorList>
            <person name="Tortoli E."/>
            <person name="Ghielmetti G."/>
            <person name="Friedel U."/>
            <person name="Trovato A."/>
        </authorList>
    </citation>
    <scope>NUCLEOTIDE SEQUENCE [LARGE SCALE GENOMIC DNA]</scope>
    <source>
        <strain evidence="1 2">16-83</strain>
    </source>
</reference>
<evidence type="ECO:0000313" key="1">
    <source>
        <dbReference type="EMBL" id="TVS85910.1"/>
    </source>
</evidence>
<sequence length="87" mass="9835">MTVHDKTVPAIDCVEFVRLVDDLVDSDPRRWGAIVSRHLDECPPCLVYLQQMLDLRILLSHVFDGQQLSDEHIAGVIHGIAAFRDGR</sequence>
<gene>
    <name evidence="1" type="ORF">FPZ47_18950</name>
</gene>
<proteinExistence type="predicted"/>
<evidence type="ECO:0008006" key="3">
    <source>
        <dbReference type="Google" id="ProtNLM"/>
    </source>
</evidence>